<feature type="compositionally biased region" description="Basic and acidic residues" evidence="1">
    <location>
        <begin position="26"/>
        <end position="42"/>
    </location>
</feature>
<accession>A0AAE1P6D0</accession>
<keyword evidence="3" id="KW-1185">Reference proteome</keyword>
<proteinExistence type="predicted"/>
<feature type="compositionally biased region" description="Gly residues" evidence="1">
    <location>
        <begin position="8"/>
        <end position="23"/>
    </location>
</feature>
<name>A0AAE1P6D0_9EUCA</name>
<dbReference type="AlphaFoldDB" id="A0AAE1P6D0"/>
<evidence type="ECO:0000313" key="3">
    <source>
        <dbReference type="Proteomes" id="UP001292094"/>
    </source>
</evidence>
<dbReference type="EMBL" id="JAWZYT010002643">
    <property type="protein sequence ID" value="KAK4302925.1"/>
    <property type="molecule type" value="Genomic_DNA"/>
</dbReference>
<comment type="caution">
    <text evidence="2">The sequence shown here is derived from an EMBL/GenBank/DDBJ whole genome shotgun (WGS) entry which is preliminary data.</text>
</comment>
<dbReference type="Proteomes" id="UP001292094">
    <property type="component" value="Unassembled WGS sequence"/>
</dbReference>
<gene>
    <name evidence="2" type="ORF">Pmani_025023</name>
</gene>
<organism evidence="2 3">
    <name type="scientific">Petrolisthes manimaculis</name>
    <dbReference type="NCBI Taxonomy" id="1843537"/>
    <lineage>
        <taxon>Eukaryota</taxon>
        <taxon>Metazoa</taxon>
        <taxon>Ecdysozoa</taxon>
        <taxon>Arthropoda</taxon>
        <taxon>Crustacea</taxon>
        <taxon>Multicrustacea</taxon>
        <taxon>Malacostraca</taxon>
        <taxon>Eumalacostraca</taxon>
        <taxon>Eucarida</taxon>
        <taxon>Decapoda</taxon>
        <taxon>Pleocyemata</taxon>
        <taxon>Anomura</taxon>
        <taxon>Galatheoidea</taxon>
        <taxon>Porcellanidae</taxon>
        <taxon>Petrolisthes</taxon>
    </lineage>
</organism>
<protein>
    <submittedName>
        <fullName evidence="2">Uncharacterized protein</fullName>
    </submittedName>
</protein>
<feature type="region of interest" description="Disordered" evidence="1">
    <location>
        <begin position="1"/>
        <end position="58"/>
    </location>
</feature>
<evidence type="ECO:0000313" key="2">
    <source>
        <dbReference type="EMBL" id="KAK4302925.1"/>
    </source>
</evidence>
<sequence length="89" mass="9291">MVRDGMGKDGTGQGGMGKDGMGRNGKRWDGTGRNGKGWDGKGWDGTARGKGHDGKQMPSVRVEGGVVCLANGAPPSNLWPSPPLYHTQL</sequence>
<evidence type="ECO:0000256" key="1">
    <source>
        <dbReference type="SAM" id="MobiDB-lite"/>
    </source>
</evidence>
<reference evidence="2" key="1">
    <citation type="submission" date="2023-11" db="EMBL/GenBank/DDBJ databases">
        <title>Genome assemblies of two species of porcelain crab, Petrolisthes cinctipes and Petrolisthes manimaculis (Anomura: Porcellanidae).</title>
        <authorList>
            <person name="Angst P."/>
        </authorList>
    </citation>
    <scope>NUCLEOTIDE SEQUENCE</scope>
    <source>
        <strain evidence="2">PB745_02</strain>
        <tissue evidence="2">Gill</tissue>
    </source>
</reference>